<comment type="caution">
    <text evidence="1">The sequence shown here is derived from an EMBL/GenBank/DDBJ whole genome shotgun (WGS) entry which is preliminary data.</text>
</comment>
<evidence type="ECO:0000313" key="2">
    <source>
        <dbReference type="Proteomes" id="UP000037460"/>
    </source>
</evidence>
<dbReference type="Pfam" id="PF16062">
    <property type="entry name" value="MavL-like"/>
    <property type="match status" value="1"/>
</dbReference>
<protein>
    <submittedName>
        <fullName evidence="1">Uncharacterized protein</fullName>
    </submittedName>
</protein>
<name>A0A0M0JL93_9EUKA</name>
<dbReference type="OrthoDB" id="6357136at2759"/>
<dbReference type="EMBL" id="JWZX01002726">
    <property type="protein sequence ID" value="KOO27361.1"/>
    <property type="molecule type" value="Genomic_DNA"/>
</dbReference>
<dbReference type="InterPro" id="IPR032063">
    <property type="entry name" value="MavL-like"/>
</dbReference>
<evidence type="ECO:0000313" key="1">
    <source>
        <dbReference type="EMBL" id="KOO27361.1"/>
    </source>
</evidence>
<sequence>MRSSAFEALKNADANEIREWEDKASKVAPMVHWRVPAMIDDFLALKLEHGTEQEKNLYTGMTRERFMTRLLSCRPLCFFSQEDSYLLKATSATSRRPTGMGGFEDIGTSRERPPLVLADYLSYDEMAISALVNVAVPTHFINRGGRFNEGKPGVTGEFERHGVYVACVGARFEVPGRMEWQTIMVTPEQNTAANGYGPPSADDEAEQAPTKMKRALVRAWARVYGLDQLPTFDEARAKLPEQYLQFPQSQILFNQKLYRARLRLTIEPFLLDADMRAHEQGTKAYVHVVGLGIGAWMVDERQAMLMTDTYAEILHELPLPNLHTIDFSWFGPATTCGDVPHGTVFPSKLGDVTAPRILFSQRDPAELLPKPTDGSAPLLLVAMYAWDGNSYPGNEYWLSMLTASGDPAAACCSTITVLQNPDVNPQRMSGSATVVYGPKASDCVALPLAESI</sequence>
<proteinExistence type="predicted"/>
<dbReference type="AlphaFoldDB" id="A0A0M0JL93"/>
<reference evidence="2" key="1">
    <citation type="journal article" date="2015" name="PLoS Genet.">
        <title>Genome Sequence and Transcriptome Analyses of Chrysochromulina tobin: Metabolic Tools for Enhanced Algal Fitness in the Prominent Order Prymnesiales (Haptophyceae).</title>
        <authorList>
            <person name="Hovde B.T."/>
            <person name="Deodato C.R."/>
            <person name="Hunsperger H.M."/>
            <person name="Ryken S.A."/>
            <person name="Yost W."/>
            <person name="Jha R.K."/>
            <person name="Patterson J."/>
            <person name="Monnat R.J. Jr."/>
            <person name="Barlow S.B."/>
            <person name="Starkenburg S.R."/>
            <person name="Cattolico R.A."/>
        </authorList>
    </citation>
    <scope>NUCLEOTIDE SEQUENCE</scope>
    <source>
        <strain evidence="2">CCMP291</strain>
    </source>
</reference>
<keyword evidence="2" id="KW-1185">Reference proteome</keyword>
<accession>A0A0M0JL93</accession>
<dbReference type="Proteomes" id="UP000037460">
    <property type="component" value="Unassembled WGS sequence"/>
</dbReference>
<organism evidence="1 2">
    <name type="scientific">Chrysochromulina tobinii</name>
    <dbReference type="NCBI Taxonomy" id="1460289"/>
    <lineage>
        <taxon>Eukaryota</taxon>
        <taxon>Haptista</taxon>
        <taxon>Haptophyta</taxon>
        <taxon>Prymnesiophyceae</taxon>
        <taxon>Prymnesiales</taxon>
        <taxon>Chrysochromulinaceae</taxon>
        <taxon>Chrysochromulina</taxon>
    </lineage>
</organism>
<gene>
    <name evidence="1" type="ORF">Ctob_013373</name>
</gene>